<dbReference type="PANTHER" id="PTHR23506">
    <property type="entry name" value="GH10249P"/>
    <property type="match status" value="1"/>
</dbReference>
<reference evidence="9 10" key="1">
    <citation type="submission" date="2022-01" db="EMBL/GenBank/DDBJ databases">
        <title>A chromosomal length assembly of Cordylochernes scorpioides.</title>
        <authorList>
            <person name="Zeh D."/>
            <person name="Zeh J."/>
        </authorList>
    </citation>
    <scope>NUCLEOTIDE SEQUENCE [LARGE SCALE GENOMIC DNA]</scope>
    <source>
        <strain evidence="9">IN4F17</strain>
        <tissue evidence="9">Whole Body</tissue>
    </source>
</reference>
<sequence>MEQTYKQCVTKGDVQQVTGEHGGPRGDYGTLPRSTDQTDYYFAQNLLTDERPAQEDTEAQTEEEPCPVIVDGKKKAKRNWRQWIVFCSLAYGNLAIGACISLQAPFFPKEAERKGASPSQYGLIFGVYQLTMFFCAPICGSLTEELAERMVQISYTNPKTMLNTGMTIVGTAAVVFGLLDRLPAGAPFIGMAFFIRILEGTGSAAVKTGMYTYIAMKFTDSVATTFATLETFLGIGLIIGPTVGGLLYDVGGYQLPFFIVGSITVVVSFINWCILDSGEQVKTKRGDLIKFYSNFGVFLYALIVFTTFTFIGFNQATLEPHLRQVQTQHSLNFFLRTLGDFPGTFS</sequence>
<organism evidence="9 10">
    <name type="scientific">Cordylochernes scorpioides</name>
    <dbReference type="NCBI Taxonomy" id="51811"/>
    <lineage>
        <taxon>Eukaryota</taxon>
        <taxon>Metazoa</taxon>
        <taxon>Ecdysozoa</taxon>
        <taxon>Arthropoda</taxon>
        <taxon>Chelicerata</taxon>
        <taxon>Arachnida</taxon>
        <taxon>Pseudoscorpiones</taxon>
        <taxon>Cheliferoidea</taxon>
        <taxon>Chernetidae</taxon>
        <taxon>Cordylochernes</taxon>
    </lineage>
</organism>
<dbReference type="Pfam" id="PF07690">
    <property type="entry name" value="MFS_1"/>
    <property type="match status" value="1"/>
</dbReference>
<dbReference type="SUPFAM" id="SSF103473">
    <property type="entry name" value="MFS general substrate transporter"/>
    <property type="match status" value="1"/>
</dbReference>
<evidence type="ECO:0000313" key="10">
    <source>
        <dbReference type="Proteomes" id="UP001235939"/>
    </source>
</evidence>
<dbReference type="Proteomes" id="UP001235939">
    <property type="component" value="Chromosome 16"/>
</dbReference>
<keyword evidence="3 7" id="KW-0812">Transmembrane</keyword>
<evidence type="ECO:0000313" key="9">
    <source>
        <dbReference type="EMBL" id="UYV78832.1"/>
    </source>
</evidence>
<gene>
    <name evidence="9" type="ORF">LAZ67_16002939</name>
</gene>
<feature type="region of interest" description="Disordered" evidence="6">
    <location>
        <begin position="1"/>
        <end position="33"/>
    </location>
</feature>
<evidence type="ECO:0000256" key="7">
    <source>
        <dbReference type="SAM" id="Phobius"/>
    </source>
</evidence>
<evidence type="ECO:0000256" key="6">
    <source>
        <dbReference type="SAM" id="MobiDB-lite"/>
    </source>
</evidence>
<proteinExistence type="predicted"/>
<feature type="transmembrane region" description="Helical" evidence="7">
    <location>
        <begin position="185"/>
        <end position="206"/>
    </location>
</feature>
<dbReference type="InterPro" id="IPR050930">
    <property type="entry name" value="MFS_Vesicular_Transporter"/>
</dbReference>
<dbReference type="Gene3D" id="1.20.1250.20">
    <property type="entry name" value="MFS general substrate transporter like domains"/>
    <property type="match status" value="1"/>
</dbReference>
<dbReference type="EMBL" id="CP092878">
    <property type="protein sequence ID" value="UYV78832.1"/>
    <property type="molecule type" value="Genomic_DNA"/>
</dbReference>
<feature type="transmembrane region" description="Helical" evidence="7">
    <location>
        <begin position="227"/>
        <end position="248"/>
    </location>
</feature>
<dbReference type="InterPro" id="IPR036259">
    <property type="entry name" value="MFS_trans_sf"/>
</dbReference>
<evidence type="ECO:0000256" key="1">
    <source>
        <dbReference type="ARBA" id="ARBA00004141"/>
    </source>
</evidence>
<protein>
    <recommendedName>
        <fullName evidence="8">Major facilitator superfamily (MFS) profile domain-containing protein</fullName>
    </recommendedName>
</protein>
<feature type="transmembrane region" description="Helical" evidence="7">
    <location>
        <begin position="83"/>
        <end position="107"/>
    </location>
</feature>
<evidence type="ECO:0000256" key="2">
    <source>
        <dbReference type="ARBA" id="ARBA00022448"/>
    </source>
</evidence>
<evidence type="ECO:0000256" key="5">
    <source>
        <dbReference type="ARBA" id="ARBA00023136"/>
    </source>
</evidence>
<dbReference type="PROSITE" id="PS50850">
    <property type="entry name" value="MFS"/>
    <property type="match status" value="1"/>
</dbReference>
<dbReference type="InterPro" id="IPR011701">
    <property type="entry name" value="MFS"/>
</dbReference>
<evidence type="ECO:0000259" key="8">
    <source>
        <dbReference type="PROSITE" id="PS50850"/>
    </source>
</evidence>
<feature type="transmembrane region" description="Helical" evidence="7">
    <location>
        <begin position="254"/>
        <end position="274"/>
    </location>
</feature>
<comment type="subcellular location">
    <subcellularLocation>
        <location evidence="1">Membrane</location>
        <topology evidence="1">Multi-pass membrane protein</topology>
    </subcellularLocation>
</comment>
<feature type="transmembrane region" description="Helical" evidence="7">
    <location>
        <begin position="295"/>
        <end position="313"/>
    </location>
</feature>
<feature type="domain" description="Major facilitator superfamily (MFS) profile" evidence="8">
    <location>
        <begin position="85"/>
        <end position="346"/>
    </location>
</feature>
<dbReference type="PANTHER" id="PTHR23506:SF26">
    <property type="entry name" value="MFS-TYPE TRANSPORTER SLC18B1"/>
    <property type="match status" value="1"/>
</dbReference>
<accession>A0ABY6LEH5</accession>
<evidence type="ECO:0000256" key="3">
    <source>
        <dbReference type="ARBA" id="ARBA00022692"/>
    </source>
</evidence>
<evidence type="ECO:0000256" key="4">
    <source>
        <dbReference type="ARBA" id="ARBA00022989"/>
    </source>
</evidence>
<feature type="compositionally biased region" description="Polar residues" evidence="6">
    <location>
        <begin position="1"/>
        <end position="18"/>
    </location>
</feature>
<keyword evidence="5 7" id="KW-0472">Membrane</keyword>
<keyword evidence="2" id="KW-0813">Transport</keyword>
<feature type="transmembrane region" description="Helical" evidence="7">
    <location>
        <begin position="160"/>
        <end position="179"/>
    </location>
</feature>
<dbReference type="InterPro" id="IPR020846">
    <property type="entry name" value="MFS_dom"/>
</dbReference>
<name>A0ABY6LEH5_9ARAC</name>
<feature type="transmembrane region" description="Helical" evidence="7">
    <location>
        <begin position="119"/>
        <end position="139"/>
    </location>
</feature>
<keyword evidence="10" id="KW-1185">Reference proteome</keyword>
<keyword evidence="4 7" id="KW-1133">Transmembrane helix</keyword>